<dbReference type="InterPro" id="IPR027417">
    <property type="entry name" value="P-loop_NTPase"/>
</dbReference>
<dbReference type="SMART" id="SM00382">
    <property type="entry name" value="AAA"/>
    <property type="match status" value="1"/>
</dbReference>
<dbReference type="InterPro" id="IPR003439">
    <property type="entry name" value="ABC_transporter-like_ATP-bd"/>
</dbReference>
<dbReference type="PROSITE" id="PS50893">
    <property type="entry name" value="ABC_TRANSPORTER_2"/>
    <property type="match status" value="1"/>
</dbReference>
<comment type="similarity">
    <text evidence="1">Belongs to the ABC transporter superfamily.</text>
</comment>
<dbReference type="PROSITE" id="PS00211">
    <property type="entry name" value="ABC_TRANSPORTER_1"/>
    <property type="match status" value="1"/>
</dbReference>
<dbReference type="PANTHER" id="PTHR46743:SF2">
    <property type="entry name" value="TEICHOIC ACIDS EXPORT ATP-BINDING PROTEIN TAGH"/>
    <property type="match status" value="1"/>
</dbReference>
<evidence type="ECO:0000313" key="7">
    <source>
        <dbReference type="Proteomes" id="UP001501285"/>
    </source>
</evidence>
<feature type="domain" description="ABC transporter" evidence="5">
    <location>
        <begin position="37"/>
        <end position="257"/>
    </location>
</feature>
<evidence type="ECO:0000256" key="1">
    <source>
        <dbReference type="ARBA" id="ARBA00005417"/>
    </source>
</evidence>
<dbReference type="InterPro" id="IPR003593">
    <property type="entry name" value="AAA+_ATPase"/>
</dbReference>
<proteinExistence type="inferred from homology"/>
<reference evidence="6 7" key="1">
    <citation type="journal article" date="2019" name="Int. J. Syst. Evol. Microbiol.">
        <title>The Global Catalogue of Microorganisms (GCM) 10K type strain sequencing project: providing services to taxonomists for standard genome sequencing and annotation.</title>
        <authorList>
            <consortium name="The Broad Institute Genomics Platform"/>
            <consortium name="The Broad Institute Genome Sequencing Center for Infectious Disease"/>
            <person name="Wu L."/>
            <person name="Ma J."/>
        </authorList>
    </citation>
    <scope>NUCLEOTIDE SEQUENCE [LARGE SCALE GENOMIC DNA]</scope>
    <source>
        <strain evidence="6 7">JCM 14283</strain>
    </source>
</reference>
<dbReference type="PANTHER" id="PTHR46743">
    <property type="entry name" value="TEICHOIC ACIDS EXPORT ATP-BINDING PROTEIN TAGH"/>
    <property type="match status" value="1"/>
</dbReference>
<dbReference type="InterPro" id="IPR017871">
    <property type="entry name" value="ABC_transporter-like_CS"/>
</dbReference>
<name>A0ABN2U0P1_9MICO</name>
<dbReference type="CDD" id="cd03220">
    <property type="entry name" value="ABC_KpsT_Wzt"/>
    <property type="match status" value="1"/>
</dbReference>
<accession>A0ABN2U0P1</accession>
<organism evidence="6 7">
    <name type="scientific">Terrabacter terrae</name>
    <dbReference type="NCBI Taxonomy" id="318434"/>
    <lineage>
        <taxon>Bacteria</taxon>
        <taxon>Bacillati</taxon>
        <taxon>Actinomycetota</taxon>
        <taxon>Actinomycetes</taxon>
        <taxon>Micrococcales</taxon>
        <taxon>Intrasporangiaceae</taxon>
        <taxon>Terrabacter</taxon>
    </lineage>
</organism>
<dbReference type="RefSeq" id="WP_343989516.1">
    <property type="nucleotide sequence ID" value="NZ_BAAANB010000003.1"/>
</dbReference>
<gene>
    <name evidence="6" type="ORF">GCM10009740_14770</name>
</gene>
<evidence type="ECO:0000256" key="4">
    <source>
        <dbReference type="ARBA" id="ARBA00022840"/>
    </source>
</evidence>
<dbReference type="SUPFAM" id="SSF52540">
    <property type="entry name" value="P-loop containing nucleoside triphosphate hydrolases"/>
    <property type="match status" value="1"/>
</dbReference>
<keyword evidence="3" id="KW-0547">Nucleotide-binding</keyword>
<sequence>MAPLANQTSTTTSTRDVIAVDGLGIEFFRSRRRKLSLREMVLRRENTAPKETFWALKDVSFSVGPGEAVGLVGSNGGGKSTLLKTIAGVLLPDEGSVRVNGGVAPLIELTGGFLGELSARENVMLTAGLHGLSKQEIAERFDEIVEFAGPQVRAGLDMPFRHFSSGMQVRLGFALITTLDEPIVLVDEVLAVGDKDFREKCYGRMEDLLSEGRTLFLVSHSEPDLRRFCTRGLFLKSGRLVADGPMDDILEQYNAPA</sequence>
<dbReference type="Proteomes" id="UP001501285">
    <property type="component" value="Unassembled WGS sequence"/>
</dbReference>
<keyword evidence="7" id="KW-1185">Reference proteome</keyword>
<dbReference type="InterPro" id="IPR050683">
    <property type="entry name" value="Bact_Polysacc_Export_ATP-bd"/>
</dbReference>
<evidence type="ECO:0000313" key="6">
    <source>
        <dbReference type="EMBL" id="GAA2026066.1"/>
    </source>
</evidence>
<protein>
    <recommendedName>
        <fullName evidence="5">ABC transporter domain-containing protein</fullName>
    </recommendedName>
</protein>
<dbReference type="Pfam" id="PF00005">
    <property type="entry name" value="ABC_tran"/>
    <property type="match status" value="1"/>
</dbReference>
<dbReference type="Gene3D" id="3.40.50.300">
    <property type="entry name" value="P-loop containing nucleotide triphosphate hydrolases"/>
    <property type="match status" value="1"/>
</dbReference>
<evidence type="ECO:0000256" key="3">
    <source>
        <dbReference type="ARBA" id="ARBA00022741"/>
    </source>
</evidence>
<dbReference type="EMBL" id="BAAANB010000003">
    <property type="protein sequence ID" value="GAA2026066.1"/>
    <property type="molecule type" value="Genomic_DNA"/>
</dbReference>
<keyword evidence="4" id="KW-0067">ATP-binding</keyword>
<dbReference type="InterPro" id="IPR015860">
    <property type="entry name" value="ABC_transpr_TagH-like"/>
</dbReference>
<keyword evidence="2" id="KW-0813">Transport</keyword>
<evidence type="ECO:0000259" key="5">
    <source>
        <dbReference type="PROSITE" id="PS50893"/>
    </source>
</evidence>
<comment type="caution">
    <text evidence="6">The sequence shown here is derived from an EMBL/GenBank/DDBJ whole genome shotgun (WGS) entry which is preliminary data.</text>
</comment>
<evidence type="ECO:0000256" key="2">
    <source>
        <dbReference type="ARBA" id="ARBA00022448"/>
    </source>
</evidence>